<sequence length="450" mass="48367">MTDEPVSVGVLSLHTSKESKAILNAVEDLGHRGVWLREENLSVSIEDGEAVLDPDVDIVANRMLLSNTEQPCELLGIVNTLSQLRPTLNEPQHVLTAFHKFSTAAALAEAGVPVPDALLALDADNLNGGRERFGEEAVYKTAIGTHGGGTWKVGRDEDVNPVVGERYAFLQSLIERDGEKHADLRIYVVNGEVVGAMRRYAPENDWRTNVALGGSVEGVPDLPEEVEEMAAEAAEVVGLDYAGVDIVEGEDGWFVLEVNPTAGFKGLYQATNISPAPHIAKLAIETAGGEVDDARVEELAGRLDTSTPRGMPRKATESVEPNQVVGYTEEVLVSGTSGTERIVAKSDTGASRTSIDTKFAAKIGAGPIKSMTKVKSGSVKSGKSRPVVDIVVAVGGDRHTVAASLEDRSHMDYPLLLGRDILKHYQVDVTRRFEEAETLDADEEEEEPLE</sequence>
<evidence type="ECO:0000313" key="7">
    <source>
        <dbReference type="Proteomes" id="UP000628840"/>
    </source>
</evidence>
<name>A0A830F6L3_9EURY</name>
<keyword evidence="3 4" id="KW-0067">ATP-binding</keyword>
<dbReference type="InterPro" id="IPR021109">
    <property type="entry name" value="Peptidase_aspartic_dom_sf"/>
</dbReference>
<accession>A0A830F6L3</accession>
<reference evidence="6 7" key="1">
    <citation type="journal article" date="2019" name="Int. J. Syst. Evol. Microbiol.">
        <title>The Global Catalogue of Microorganisms (GCM) 10K type strain sequencing project: providing services to taxonomists for standard genome sequencing and annotation.</title>
        <authorList>
            <consortium name="The Broad Institute Genomics Platform"/>
            <consortium name="The Broad Institute Genome Sequencing Center for Infectious Disease"/>
            <person name="Wu L."/>
            <person name="Ma J."/>
        </authorList>
    </citation>
    <scope>NUCLEOTIDE SEQUENCE [LARGE SCALE GENOMIC DNA]</scope>
    <source>
        <strain evidence="6 7">JCM 19585</strain>
    </source>
</reference>
<keyword evidence="1" id="KW-0479">Metal-binding</keyword>
<dbReference type="InterPro" id="IPR011761">
    <property type="entry name" value="ATP-grasp"/>
</dbReference>
<proteinExistence type="predicted"/>
<protein>
    <recommendedName>
        <fullName evidence="5">ATP-grasp domain-containing protein</fullName>
    </recommendedName>
</protein>
<dbReference type="SUPFAM" id="SSF50630">
    <property type="entry name" value="Acid proteases"/>
    <property type="match status" value="1"/>
</dbReference>
<dbReference type="RefSeq" id="WP_188878239.1">
    <property type="nucleotide sequence ID" value="NZ_BMPF01000001.1"/>
</dbReference>
<keyword evidence="7" id="KW-1185">Reference proteome</keyword>
<dbReference type="Gene3D" id="3.30.470.20">
    <property type="entry name" value="ATP-grasp fold, B domain"/>
    <property type="match status" value="1"/>
</dbReference>
<evidence type="ECO:0000256" key="1">
    <source>
        <dbReference type="ARBA" id="ARBA00022723"/>
    </source>
</evidence>
<dbReference type="EMBL" id="BMPF01000001">
    <property type="protein sequence ID" value="GGL24491.1"/>
    <property type="molecule type" value="Genomic_DNA"/>
</dbReference>
<dbReference type="GO" id="GO:0005524">
    <property type="term" value="F:ATP binding"/>
    <property type="evidence" value="ECO:0007669"/>
    <property type="project" value="UniProtKB-UniRule"/>
</dbReference>
<dbReference type="OrthoDB" id="200216at2157"/>
<keyword evidence="2 4" id="KW-0547">Nucleotide-binding</keyword>
<dbReference type="SUPFAM" id="SSF56059">
    <property type="entry name" value="Glutathione synthetase ATP-binding domain-like"/>
    <property type="match status" value="1"/>
</dbReference>
<dbReference type="GO" id="GO:0046872">
    <property type="term" value="F:metal ion binding"/>
    <property type="evidence" value="ECO:0007669"/>
    <property type="project" value="UniProtKB-KW"/>
</dbReference>
<dbReference type="Gene3D" id="2.40.70.10">
    <property type="entry name" value="Acid Proteases"/>
    <property type="match status" value="1"/>
</dbReference>
<dbReference type="PANTHER" id="PTHR21621">
    <property type="entry name" value="RIBOSOMAL PROTEIN S6 MODIFICATION PROTEIN"/>
    <property type="match status" value="1"/>
</dbReference>
<evidence type="ECO:0000259" key="5">
    <source>
        <dbReference type="PROSITE" id="PS50975"/>
    </source>
</evidence>
<dbReference type="Gene3D" id="3.40.50.20">
    <property type="match status" value="1"/>
</dbReference>
<dbReference type="Pfam" id="PF08443">
    <property type="entry name" value="RimK"/>
    <property type="match status" value="1"/>
</dbReference>
<evidence type="ECO:0000256" key="4">
    <source>
        <dbReference type="PROSITE-ProRule" id="PRU00409"/>
    </source>
</evidence>
<dbReference type="InterPro" id="IPR008503">
    <property type="entry name" value="Asp_endopeptidase"/>
</dbReference>
<evidence type="ECO:0000256" key="3">
    <source>
        <dbReference type="ARBA" id="ARBA00022840"/>
    </source>
</evidence>
<gene>
    <name evidence="6" type="ORF">GCM10009037_05020</name>
</gene>
<dbReference type="Proteomes" id="UP000628840">
    <property type="component" value="Unassembled WGS sequence"/>
</dbReference>
<dbReference type="NCBIfam" id="TIGR00768">
    <property type="entry name" value="rimK_fam"/>
    <property type="match status" value="1"/>
</dbReference>
<dbReference type="PROSITE" id="PS50975">
    <property type="entry name" value="ATP_GRASP"/>
    <property type="match status" value="1"/>
</dbReference>
<evidence type="ECO:0000256" key="2">
    <source>
        <dbReference type="ARBA" id="ARBA00022741"/>
    </source>
</evidence>
<dbReference type="PANTHER" id="PTHR21621:SF0">
    <property type="entry name" value="BETA-CITRYLGLUTAMATE SYNTHASE B-RELATED"/>
    <property type="match status" value="1"/>
</dbReference>
<evidence type="ECO:0000313" key="6">
    <source>
        <dbReference type="EMBL" id="GGL24491.1"/>
    </source>
</evidence>
<dbReference type="GO" id="GO:0005737">
    <property type="term" value="C:cytoplasm"/>
    <property type="evidence" value="ECO:0007669"/>
    <property type="project" value="TreeGrafter"/>
</dbReference>
<dbReference type="AlphaFoldDB" id="A0A830F6L3"/>
<dbReference type="GO" id="GO:0016879">
    <property type="term" value="F:ligase activity, forming carbon-nitrogen bonds"/>
    <property type="evidence" value="ECO:0007669"/>
    <property type="project" value="TreeGrafter"/>
</dbReference>
<feature type="domain" description="ATP-grasp" evidence="5">
    <location>
        <begin position="104"/>
        <end position="284"/>
    </location>
</feature>
<dbReference type="InterPro" id="IPR004666">
    <property type="entry name" value="Rp_bS6_RimK/Lys_biosynth_LsyX"/>
</dbReference>
<dbReference type="Pfam" id="PF05618">
    <property type="entry name" value="Zn_protease"/>
    <property type="match status" value="1"/>
</dbReference>
<organism evidence="6 7">
    <name type="scientific">Halarchaeum grantii</name>
    <dbReference type="NCBI Taxonomy" id="1193105"/>
    <lineage>
        <taxon>Archaea</taxon>
        <taxon>Methanobacteriati</taxon>
        <taxon>Methanobacteriota</taxon>
        <taxon>Stenosarchaea group</taxon>
        <taxon>Halobacteria</taxon>
        <taxon>Halobacteriales</taxon>
        <taxon>Halobacteriaceae</taxon>
    </lineage>
</organism>
<dbReference type="InterPro" id="IPR013651">
    <property type="entry name" value="ATP-grasp_RimK-type"/>
</dbReference>
<comment type="caution">
    <text evidence="6">The sequence shown here is derived from an EMBL/GenBank/DDBJ whole genome shotgun (WGS) entry which is preliminary data.</text>
</comment>